<sequence>MRLQKLPWAGILLQTKQMSFLIDPLGNPATSDRSAGQTLLGTPREPIVPLSDIQNVSSILITHIHPDHFEPTSILEAFGADIPLFMPEESVHVAEKAGFSNVIGMQTGKSIQQDHVVITATYSVDGFGTPQIAWIVEADGRKIIHCGDTLWHGYWWKIRQMHGPIDVACLPVNAPVLKVSGLDKQSAIEAAMSPEQAVEAAYLLDVNTMIPIHFGTFHNPPYYIETDNLIDRLLSRSRQYSLDVRMMKTGERLNVTDL</sequence>
<protein>
    <submittedName>
        <fullName evidence="2">L-ascorbate metabolism protein UlaG, beta-lactamase superfamily</fullName>
    </submittedName>
</protein>
<dbReference type="RefSeq" id="WP_142505145.1">
    <property type="nucleotide sequence ID" value="NZ_FXTI01000004.1"/>
</dbReference>
<evidence type="ECO:0000313" key="3">
    <source>
        <dbReference type="Proteomes" id="UP000315636"/>
    </source>
</evidence>
<evidence type="ECO:0000313" key="2">
    <source>
        <dbReference type="EMBL" id="SMO60206.1"/>
    </source>
</evidence>
<dbReference type="EMBL" id="FXTI01000004">
    <property type="protein sequence ID" value="SMO60206.1"/>
    <property type="molecule type" value="Genomic_DNA"/>
</dbReference>
<dbReference type="SUPFAM" id="SSF56281">
    <property type="entry name" value="Metallo-hydrolase/oxidoreductase"/>
    <property type="match status" value="1"/>
</dbReference>
<name>A0A521CL85_9BACL</name>
<evidence type="ECO:0000259" key="1">
    <source>
        <dbReference type="Pfam" id="PF12706"/>
    </source>
</evidence>
<feature type="domain" description="Metallo-beta-lactamase" evidence="1">
    <location>
        <begin position="21"/>
        <end position="214"/>
    </location>
</feature>
<proteinExistence type="predicted"/>
<dbReference type="Gene3D" id="3.60.15.10">
    <property type="entry name" value="Ribonuclease Z/Hydroxyacylglutathione hydrolase-like"/>
    <property type="match status" value="1"/>
</dbReference>
<dbReference type="PANTHER" id="PTHR43546">
    <property type="entry name" value="UPF0173 METAL-DEPENDENT HYDROLASE MJ1163-RELATED"/>
    <property type="match status" value="1"/>
</dbReference>
<dbReference type="Proteomes" id="UP000315636">
    <property type="component" value="Unassembled WGS sequence"/>
</dbReference>
<organism evidence="2 3">
    <name type="scientific">Melghirimyces algeriensis</name>
    <dbReference type="NCBI Taxonomy" id="910412"/>
    <lineage>
        <taxon>Bacteria</taxon>
        <taxon>Bacillati</taxon>
        <taxon>Bacillota</taxon>
        <taxon>Bacilli</taxon>
        <taxon>Bacillales</taxon>
        <taxon>Thermoactinomycetaceae</taxon>
        <taxon>Melghirimyces</taxon>
    </lineage>
</organism>
<dbReference type="InterPro" id="IPR050114">
    <property type="entry name" value="UPF0173_UPF0282_UlaG_hydrolase"/>
</dbReference>
<dbReference type="InterPro" id="IPR036866">
    <property type="entry name" value="RibonucZ/Hydroxyglut_hydro"/>
</dbReference>
<dbReference type="InterPro" id="IPR001279">
    <property type="entry name" value="Metallo-B-lactamas"/>
</dbReference>
<reference evidence="2 3" key="1">
    <citation type="submission" date="2017-05" db="EMBL/GenBank/DDBJ databases">
        <authorList>
            <person name="Varghese N."/>
            <person name="Submissions S."/>
        </authorList>
    </citation>
    <scope>NUCLEOTIDE SEQUENCE [LARGE SCALE GENOMIC DNA]</scope>
    <source>
        <strain evidence="2 3">DSM 45474</strain>
    </source>
</reference>
<keyword evidence="3" id="KW-1185">Reference proteome</keyword>
<dbReference type="PANTHER" id="PTHR43546:SF3">
    <property type="entry name" value="UPF0173 METAL-DEPENDENT HYDROLASE MJ1163"/>
    <property type="match status" value="1"/>
</dbReference>
<accession>A0A521CL85</accession>
<dbReference type="AlphaFoldDB" id="A0A521CL85"/>
<dbReference type="Pfam" id="PF12706">
    <property type="entry name" value="Lactamase_B_2"/>
    <property type="match status" value="1"/>
</dbReference>
<dbReference type="OrthoDB" id="9800061at2"/>
<gene>
    <name evidence="2" type="ORF">SAMN06264849_10462</name>
</gene>